<evidence type="ECO:0000256" key="1">
    <source>
        <dbReference type="ARBA" id="ARBA00022475"/>
    </source>
</evidence>
<evidence type="ECO:0000313" key="7">
    <source>
        <dbReference type="Proteomes" id="UP000253099"/>
    </source>
</evidence>
<evidence type="ECO:0000256" key="5">
    <source>
        <dbReference type="SAM" id="Phobius"/>
    </source>
</evidence>
<dbReference type="AlphaFoldDB" id="A0A366M8Z1"/>
<keyword evidence="4 5" id="KW-0472">Membrane</keyword>
<evidence type="ECO:0000256" key="2">
    <source>
        <dbReference type="ARBA" id="ARBA00022692"/>
    </source>
</evidence>
<dbReference type="PANTHER" id="PTHR35529:SF1">
    <property type="entry name" value="MANGANESE EFFLUX PUMP MNTP-RELATED"/>
    <property type="match status" value="1"/>
</dbReference>
<organism evidence="6 7">
    <name type="scientific">Candidatus Methanobinarius endosymbioticus</name>
    <dbReference type="NCBI Taxonomy" id="2006182"/>
    <lineage>
        <taxon>Archaea</taxon>
        <taxon>Methanobacteriati</taxon>
        <taxon>Methanobacteriota</taxon>
        <taxon>Methanomada group</taxon>
        <taxon>Methanobacteria</taxon>
        <taxon>Methanobacteriales</taxon>
        <taxon>Methanobacteriaceae</taxon>
        <taxon>Candidatus Methanobinarius</taxon>
    </lineage>
</organism>
<keyword evidence="7" id="KW-1185">Reference proteome</keyword>
<evidence type="ECO:0000256" key="3">
    <source>
        <dbReference type="ARBA" id="ARBA00022989"/>
    </source>
</evidence>
<dbReference type="EMBL" id="NIZT01000051">
    <property type="protein sequence ID" value="RBQ22711.1"/>
    <property type="molecule type" value="Genomic_DNA"/>
</dbReference>
<dbReference type="Pfam" id="PF02659">
    <property type="entry name" value="Mntp"/>
    <property type="match status" value="1"/>
</dbReference>
<accession>A0A366M8Z1</accession>
<evidence type="ECO:0000313" key="6">
    <source>
        <dbReference type="EMBL" id="RBQ22711.1"/>
    </source>
</evidence>
<dbReference type="Proteomes" id="UP000253099">
    <property type="component" value="Unassembled WGS sequence"/>
</dbReference>
<keyword evidence="1" id="KW-1003">Cell membrane</keyword>
<proteinExistence type="predicted"/>
<comment type="caution">
    <text evidence="6">The sequence shown here is derived from an EMBL/GenBank/DDBJ whole genome shotgun (WGS) entry which is preliminary data.</text>
</comment>
<keyword evidence="2 5" id="KW-0812">Transmembrane</keyword>
<dbReference type="PANTHER" id="PTHR35529">
    <property type="entry name" value="MANGANESE EFFLUX PUMP MNTP-RELATED"/>
    <property type="match status" value="1"/>
</dbReference>
<evidence type="ECO:0000256" key="4">
    <source>
        <dbReference type="ARBA" id="ARBA00023136"/>
    </source>
</evidence>
<feature type="transmembrane region" description="Helical" evidence="5">
    <location>
        <begin position="51"/>
        <end position="70"/>
    </location>
</feature>
<name>A0A366M8Z1_9EURY</name>
<reference evidence="6 7" key="1">
    <citation type="submission" date="2018-06" db="EMBL/GenBank/DDBJ databases">
        <title>Genomic insight into two independent archaeal endosymbiosis events.</title>
        <authorList>
            <person name="Lind A.E."/>
            <person name="Lewis W.H."/>
            <person name="Spang A."/>
            <person name="Guy L."/>
            <person name="Embley M.T."/>
            <person name="Ettema T.J.G."/>
        </authorList>
    </citation>
    <scope>NUCLEOTIDE SEQUENCE [LARGE SCALE GENOMIC DNA]</scope>
    <source>
        <strain evidence="6">NOE</strain>
    </source>
</reference>
<feature type="transmembrane region" description="Helical" evidence="5">
    <location>
        <begin position="26"/>
        <end position="45"/>
    </location>
</feature>
<keyword evidence="3 5" id="KW-1133">Transmembrane helix</keyword>
<sequence>MIYESLKEDKEDETTKKKNKFSFKELALLAIATSIDVFVVGGTFALLKTPIIVPLIFTGVIIGQKIGSFFGDKFEIIGGIVLGIF</sequence>
<gene>
    <name evidence="6" type="primary">mntP_3</name>
    <name evidence="6" type="ORF">ALNOE001_16050</name>
</gene>
<protein>
    <submittedName>
        <fullName evidence="6">Manganese efflux pump MntP</fullName>
    </submittedName>
</protein>
<dbReference type="InterPro" id="IPR003810">
    <property type="entry name" value="Mntp/YtaF"/>
</dbReference>